<dbReference type="GO" id="GO:0009117">
    <property type="term" value="P:nucleotide metabolic process"/>
    <property type="evidence" value="ECO:0007669"/>
    <property type="project" value="InterPro"/>
</dbReference>
<feature type="domain" description="Metalloenzyme" evidence="5">
    <location>
        <begin position="199"/>
        <end position="295"/>
    </location>
</feature>
<evidence type="ECO:0000256" key="1">
    <source>
        <dbReference type="ARBA" id="ARBA00010373"/>
    </source>
</evidence>
<dbReference type="GO" id="GO:0043094">
    <property type="term" value="P:metabolic compound salvage"/>
    <property type="evidence" value="ECO:0007669"/>
    <property type="project" value="InterPro"/>
</dbReference>
<organism evidence="6 7">
    <name type="scientific">Desulfitobacterium chlororespirans DSM 11544</name>
    <dbReference type="NCBI Taxonomy" id="1121395"/>
    <lineage>
        <taxon>Bacteria</taxon>
        <taxon>Bacillati</taxon>
        <taxon>Bacillota</taxon>
        <taxon>Clostridia</taxon>
        <taxon>Eubacteriales</taxon>
        <taxon>Desulfitobacteriaceae</taxon>
        <taxon>Desulfitobacterium</taxon>
    </lineage>
</organism>
<evidence type="ECO:0000259" key="5">
    <source>
        <dbReference type="Pfam" id="PF01676"/>
    </source>
</evidence>
<sequence length="304" mass="33923">MQFVMIFLDGFGLGTEQDNPIAAAHTPHLDGLLGGRFLWGHEVRIKTEHVFFAPLDASLGVTGIPQSATGQTTLWTGINGAKALGFHLNAYPNEKLAEIIKEKSIFKQLADQGKKVTFANTFTSHYDEIIATGKRRHTASTLSALAGGVPLRRLGDLLQGKGVYQDMTNEILRELEPEADIPLIAPYEAGQNLGRLALDYDFTLYEFFQTDVRGHKQDWEKSVALIEQIDEFIGGFMDLVRHEDVTWLLTSDHGNIEDFSVKGHTQNPVPALGWSNQPVEWPQWERLEDVTPGIMGMILERGQR</sequence>
<dbReference type="PANTHER" id="PTHR21110">
    <property type="entry name" value="PHOSPHOPENTOMUTASE"/>
    <property type="match status" value="1"/>
</dbReference>
<protein>
    <submittedName>
        <fullName evidence="6">Metalloenzyme superfamily protein</fullName>
    </submittedName>
</protein>
<dbReference type="GO" id="GO:0005829">
    <property type="term" value="C:cytosol"/>
    <property type="evidence" value="ECO:0007669"/>
    <property type="project" value="TreeGrafter"/>
</dbReference>
<keyword evidence="2" id="KW-0479">Metal-binding</keyword>
<dbReference type="EMBL" id="FRDN01000020">
    <property type="protein sequence ID" value="SHN87752.1"/>
    <property type="molecule type" value="Genomic_DNA"/>
</dbReference>
<proteinExistence type="inferred from homology"/>
<reference evidence="7" key="1">
    <citation type="submission" date="2016-12" db="EMBL/GenBank/DDBJ databases">
        <authorList>
            <person name="Varghese N."/>
            <person name="Submissions S."/>
        </authorList>
    </citation>
    <scope>NUCLEOTIDE SEQUENCE [LARGE SCALE GENOMIC DNA]</scope>
    <source>
        <strain evidence="7">DSM 11544</strain>
    </source>
</reference>
<dbReference type="Proteomes" id="UP000184010">
    <property type="component" value="Unassembled WGS sequence"/>
</dbReference>
<comment type="similarity">
    <text evidence="1">Belongs to the phosphopentomutase family.</text>
</comment>
<dbReference type="AlphaFoldDB" id="A0A1M7UXU0"/>
<dbReference type="InterPro" id="IPR006124">
    <property type="entry name" value="Metalloenzyme"/>
</dbReference>
<gene>
    <name evidence="6" type="ORF">SAMN02745215_04981</name>
</gene>
<evidence type="ECO:0000313" key="6">
    <source>
        <dbReference type="EMBL" id="SHN87752.1"/>
    </source>
</evidence>
<evidence type="ECO:0000256" key="2">
    <source>
        <dbReference type="ARBA" id="ARBA00022723"/>
    </source>
</evidence>
<evidence type="ECO:0000256" key="3">
    <source>
        <dbReference type="ARBA" id="ARBA00023211"/>
    </source>
</evidence>
<accession>A0A1M7UXU0</accession>
<dbReference type="PANTHER" id="PTHR21110:SF0">
    <property type="entry name" value="PHOSPHOPENTOMUTASE"/>
    <property type="match status" value="1"/>
</dbReference>
<dbReference type="GO" id="GO:0000287">
    <property type="term" value="F:magnesium ion binding"/>
    <property type="evidence" value="ECO:0007669"/>
    <property type="project" value="InterPro"/>
</dbReference>
<dbReference type="Gene3D" id="3.40.720.10">
    <property type="entry name" value="Alkaline Phosphatase, subunit A"/>
    <property type="match status" value="1"/>
</dbReference>
<dbReference type="InterPro" id="IPR017850">
    <property type="entry name" value="Alkaline_phosphatase_core_sf"/>
</dbReference>
<name>A0A1M7UXU0_9FIRM</name>
<evidence type="ECO:0000256" key="4">
    <source>
        <dbReference type="ARBA" id="ARBA00023235"/>
    </source>
</evidence>
<keyword evidence="7" id="KW-1185">Reference proteome</keyword>
<dbReference type="Pfam" id="PF01676">
    <property type="entry name" value="Metalloenzyme"/>
    <property type="match status" value="1"/>
</dbReference>
<keyword evidence="3" id="KW-0464">Manganese</keyword>
<dbReference type="SUPFAM" id="SSF53649">
    <property type="entry name" value="Alkaline phosphatase-like"/>
    <property type="match status" value="1"/>
</dbReference>
<keyword evidence="4" id="KW-0413">Isomerase</keyword>
<evidence type="ECO:0000313" key="7">
    <source>
        <dbReference type="Proteomes" id="UP000184010"/>
    </source>
</evidence>
<dbReference type="GO" id="GO:0008973">
    <property type="term" value="F:phosphopentomutase activity"/>
    <property type="evidence" value="ECO:0007669"/>
    <property type="project" value="InterPro"/>
</dbReference>
<dbReference type="STRING" id="1121395.SAMN02745215_04981"/>
<dbReference type="RefSeq" id="WP_072775062.1">
    <property type="nucleotide sequence ID" value="NZ_FRDN01000020.1"/>
</dbReference>
<dbReference type="InterPro" id="IPR010045">
    <property type="entry name" value="DeoB"/>
</dbReference>